<name>A0ABV1RHA4_9ALTE</name>
<evidence type="ECO:0000313" key="2">
    <source>
        <dbReference type="EMBL" id="MER2492333.1"/>
    </source>
</evidence>
<comment type="caution">
    <text evidence="2">The sequence shown here is derived from an EMBL/GenBank/DDBJ whole genome shotgun (WGS) entry which is preliminary data.</text>
</comment>
<reference evidence="2 3" key="1">
    <citation type="submission" date="2024-06" db="EMBL/GenBank/DDBJ databases">
        <authorList>
            <person name="Chen R.Y."/>
        </authorList>
    </citation>
    <scope>NUCLEOTIDE SEQUENCE [LARGE SCALE GENOMIC DNA]</scope>
    <source>
        <strain evidence="2 3">D2</strain>
    </source>
</reference>
<organism evidence="2 3">
    <name type="scientific">Catenovulum sediminis</name>
    <dbReference type="NCBI Taxonomy" id="1740262"/>
    <lineage>
        <taxon>Bacteria</taxon>
        <taxon>Pseudomonadati</taxon>
        <taxon>Pseudomonadota</taxon>
        <taxon>Gammaproteobacteria</taxon>
        <taxon>Alteromonadales</taxon>
        <taxon>Alteromonadaceae</taxon>
        <taxon>Catenovulum</taxon>
    </lineage>
</organism>
<evidence type="ECO:0008006" key="4">
    <source>
        <dbReference type="Google" id="ProtNLM"/>
    </source>
</evidence>
<dbReference type="RefSeq" id="WP_350401850.1">
    <property type="nucleotide sequence ID" value="NZ_JBELOE010000210.1"/>
</dbReference>
<dbReference type="EMBL" id="JBELOE010000210">
    <property type="protein sequence ID" value="MER2492333.1"/>
    <property type="molecule type" value="Genomic_DNA"/>
</dbReference>
<evidence type="ECO:0000256" key="1">
    <source>
        <dbReference type="SAM" id="Coils"/>
    </source>
</evidence>
<gene>
    <name evidence="2" type="ORF">ABS311_10630</name>
</gene>
<feature type="coiled-coil region" evidence="1">
    <location>
        <begin position="64"/>
        <end position="91"/>
    </location>
</feature>
<sequence length="97" mass="11377">MNVIDFKHQVRLTPKKAFHACMHSAVFVVEHSRNLECRKCGKVIDPFDFLLKEAQKQQNTIFDIRGLISEKEKLSQEVEGLKSEKRNIQAQIRRLKK</sequence>
<keyword evidence="3" id="KW-1185">Reference proteome</keyword>
<keyword evidence="1" id="KW-0175">Coiled coil</keyword>
<proteinExistence type="predicted"/>
<evidence type="ECO:0000313" key="3">
    <source>
        <dbReference type="Proteomes" id="UP001467690"/>
    </source>
</evidence>
<accession>A0ABV1RHA4</accession>
<protein>
    <recommendedName>
        <fullName evidence="4">Transposase</fullName>
    </recommendedName>
</protein>
<dbReference type="Proteomes" id="UP001467690">
    <property type="component" value="Unassembled WGS sequence"/>
</dbReference>